<keyword evidence="13" id="KW-0175">Coiled coil</keyword>
<feature type="region of interest" description="Disordered" evidence="14">
    <location>
        <begin position="412"/>
        <end position="431"/>
    </location>
</feature>
<dbReference type="AlphaFoldDB" id="A0A7R9QF21"/>
<feature type="region of interest" description="Disordered" evidence="14">
    <location>
        <begin position="76"/>
        <end position="105"/>
    </location>
</feature>
<dbReference type="GO" id="GO:0005634">
    <property type="term" value="C:nucleus"/>
    <property type="evidence" value="ECO:0007669"/>
    <property type="project" value="UniProtKB-SubCell"/>
</dbReference>
<dbReference type="InterPro" id="IPR002999">
    <property type="entry name" value="Tudor"/>
</dbReference>
<evidence type="ECO:0000256" key="13">
    <source>
        <dbReference type="SAM" id="Coils"/>
    </source>
</evidence>
<evidence type="ECO:0000259" key="16">
    <source>
        <dbReference type="PROSITE" id="PS50174"/>
    </source>
</evidence>
<feature type="domain" description="Tudor" evidence="17">
    <location>
        <begin position="215"/>
        <end position="273"/>
    </location>
</feature>
<dbReference type="InterPro" id="IPR000467">
    <property type="entry name" value="G_patch_dom"/>
</dbReference>
<evidence type="ECO:0000256" key="5">
    <source>
        <dbReference type="ARBA" id="ARBA00022723"/>
    </source>
</evidence>
<evidence type="ECO:0000259" key="15">
    <source>
        <dbReference type="PROSITE" id="PS50103"/>
    </source>
</evidence>
<evidence type="ECO:0000259" key="17">
    <source>
        <dbReference type="PROSITE" id="PS50304"/>
    </source>
</evidence>
<dbReference type="GO" id="GO:0001227">
    <property type="term" value="F:DNA-binding transcription repressor activity, RNA polymerase II-specific"/>
    <property type="evidence" value="ECO:0007669"/>
    <property type="project" value="TreeGrafter"/>
</dbReference>
<dbReference type="PROSITE" id="PS50304">
    <property type="entry name" value="TUDOR"/>
    <property type="match status" value="1"/>
</dbReference>
<keyword evidence="10" id="KW-0804">Transcription</keyword>
<sequence length="515" mass="57171">MSTVCDNSGEEQLEQCLYRYKDELSLVNSSLDLDQTNEELVELRDKLLEIIALTEADLIGVKKARLLAQLDSQQFSDNSNNDVVSAGEPKPSTSSSTSPEDSLNTADETDVALDALNDSLTSLNGKECRVPLCGTNGAVSYHNAILMTTDDGVDGTSDTITVKAFFTYPTTKSMLSCPHYLSAKCRYSDDKCRYSHGLDVLLTDIKPYEAVDYSTLSRDSICLAKNSEDSLWHKAVVDDIRDDKIVVKYCDEDVVDSLDIEDVLPLSGSDADCLRGGRELSLSDYTSDSNGDQLMVTMFKSGSQAMAEWETHTKGIGSKLMARMGYVWGQGLGRNGEGIVEPVEAYVYPSGKSLDTCIELRDKYQNSDQLRARIKLKEKTLRKTISDGYNRCKPEDSVFDFINNKVFAIKKDNSKPSSSGGSSAPVSAKDLKAKNDQSLNVSALKISEDIRKAESELKRLQDSMARNQTRDPVMYNQLRQRVDKQNQLIAGLKRKESLINREQNSRSNKQKLSIF</sequence>
<keyword evidence="6 12" id="KW-0863">Zinc-finger</keyword>
<proteinExistence type="predicted"/>
<evidence type="ECO:0000256" key="7">
    <source>
        <dbReference type="ARBA" id="ARBA00022833"/>
    </source>
</evidence>
<evidence type="ECO:0000256" key="8">
    <source>
        <dbReference type="ARBA" id="ARBA00023015"/>
    </source>
</evidence>
<keyword evidence="19" id="KW-1185">Reference proteome</keyword>
<evidence type="ECO:0000313" key="18">
    <source>
        <dbReference type="EMBL" id="CAD7643234.1"/>
    </source>
</evidence>
<gene>
    <name evidence="18" type="ORF">ONB1V03_LOCUS4029</name>
</gene>
<name>A0A7R9QF21_9ACAR</name>
<feature type="compositionally biased region" description="Low complexity" evidence="14">
    <location>
        <begin position="415"/>
        <end position="428"/>
    </location>
</feature>
<dbReference type="SUPFAM" id="SSF63748">
    <property type="entry name" value="Tudor/PWWP/MBT"/>
    <property type="match status" value="1"/>
</dbReference>
<evidence type="ECO:0000256" key="10">
    <source>
        <dbReference type="ARBA" id="ARBA00023163"/>
    </source>
</evidence>
<evidence type="ECO:0000313" key="19">
    <source>
        <dbReference type="Proteomes" id="UP000728032"/>
    </source>
</evidence>
<feature type="zinc finger region" description="C3H1-type" evidence="12">
    <location>
        <begin position="171"/>
        <end position="199"/>
    </location>
</feature>
<dbReference type="PROSITE" id="PS50174">
    <property type="entry name" value="G_PATCH"/>
    <property type="match status" value="1"/>
</dbReference>
<keyword evidence="11" id="KW-0539">Nucleus</keyword>
<keyword evidence="5 12" id="KW-0479">Metal-binding</keyword>
<evidence type="ECO:0000256" key="9">
    <source>
        <dbReference type="ARBA" id="ARBA00023125"/>
    </source>
</evidence>
<evidence type="ECO:0000256" key="3">
    <source>
        <dbReference type="ARBA" id="ARBA00022414"/>
    </source>
</evidence>
<comment type="function">
    <text evidence="1">Transcription repressor.</text>
</comment>
<evidence type="ECO:0000256" key="2">
    <source>
        <dbReference type="ARBA" id="ARBA00004123"/>
    </source>
</evidence>
<reference evidence="18" key="1">
    <citation type="submission" date="2020-11" db="EMBL/GenBank/DDBJ databases">
        <authorList>
            <person name="Tran Van P."/>
        </authorList>
    </citation>
    <scope>NUCLEOTIDE SEQUENCE</scope>
</reference>
<dbReference type="EMBL" id="OC916118">
    <property type="protein sequence ID" value="CAD7643234.1"/>
    <property type="molecule type" value="Genomic_DNA"/>
</dbReference>
<dbReference type="GO" id="GO:0000978">
    <property type="term" value="F:RNA polymerase II cis-regulatory region sequence-specific DNA binding"/>
    <property type="evidence" value="ECO:0007669"/>
    <property type="project" value="TreeGrafter"/>
</dbReference>
<dbReference type="OrthoDB" id="5842926at2759"/>
<evidence type="ECO:0000256" key="1">
    <source>
        <dbReference type="ARBA" id="ARBA00004062"/>
    </source>
</evidence>
<protein>
    <recommendedName>
        <fullName evidence="3">Zinc finger CCCH-type with G patch domain-containing protein</fullName>
    </recommendedName>
</protein>
<keyword evidence="8" id="KW-0805">Transcription regulation</keyword>
<dbReference type="Gene3D" id="2.30.30.140">
    <property type="match status" value="1"/>
</dbReference>
<evidence type="ECO:0000256" key="12">
    <source>
        <dbReference type="PROSITE-ProRule" id="PRU00723"/>
    </source>
</evidence>
<comment type="subcellular location">
    <subcellularLocation>
        <location evidence="2">Nucleus</location>
    </subcellularLocation>
</comment>
<dbReference type="PROSITE" id="PS50103">
    <property type="entry name" value="ZF_C3H1"/>
    <property type="match status" value="1"/>
</dbReference>
<keyword evidence="9" id="KW-0238">DNA-binding</keyword>
<feature type="coiled-coil region" evidence="13">
    <location>
        <begin position="443"/>
        <end position="495"/>
    </location>
</feature>
<organism evidence="18">
    <name type="scientific">Oppiella nova</name>
    <dbReference type="NCBI Taxonomy" id="334625"/>
    <lineage>
        <taxon>Eukaryota</taxon>
        <taxon>Metazoa</taxon>
        <taxon>Ecdysozoa</taxon>
        <taxon>Arthropoda</taxon>
        <taxon>Chelicerata</taxon>
        <taxon>Arachnida</taxon>
        <taxon>Acari</taxon>
        <taxon>Acariformes</taxon>
        <taxon>Sarcoptiformes</taxon>
        <taxon>Oribatida</taxon>
        <taxon>Brachypylina</taxon>
        <taxon>Oppioidea</taxon>
        <taxon>Oppiidae</taxon>
        <taxon>Oppiella</taxon>
    </lineage>
</organism>
<dbReference type="CDD" id="cd20384">
    <property type="entry name" value="Tudor_ZGPAT"/>
    <property type="match status" value="1"/>
</dbReference>
<dbReference type="Pfam" id="PF01585">
    <property type="entry name" value="G-patch"/>
    <property type="match status" value="1"/>
</dbReference>
<evidence type="ECO:0000256" key="4">
    <source>
        <dbReference type="ARBA" id="ARBA00022491"/>
    </source>
</evidence>
<dbReference type="Proteomes" id="UP000728032">
    <property type="component" value="Unassembled WGS sequence"/>
</dbReference>
<evidence type="ECO:0000256" key="14">
    <source>
        <dbReference type="SAM" id="MobiDB-lite"/>
    </source>
</evidence>
<dbReference type="InterPro" id="IPR000571">
    <property type="entry name" value="Znf_CCCH"/>
</dbReference>
<dbReference type="PANTHER" id="PTHR46297:SF1">
    <property type="entry name" value="ZINC FINGER CCCH-TYPE WITH G PATCH DOMAIN-CONTAINING PROTEIN"/>
    <property type="match status" value="1"/>
</dbReference>
<keyword evidence="7 12" id="KW-0862">Zinc</keyword>
<dbReference type="PANTHER" id="PTHR46297">
    <property type="entry name" value="ZINC FINGER CCCH-TYPE WITH G PATCH DOMAIN-CONTAINING PROTEIN"/>
    <property type="match status" value="1"/>
</dbReference>
<dbReference type="GO" id="GO:0008270">
    <property type="term" value="F:zinc ion binding"/>
    <property type="evidence" value="ECO:0007669"/>
    <property type="project" value="UniProtKB-KW"/>
</dbReference>
<feature type="domain" description="C3H1-type" evidence="15">
    <location>
        <begin position="171"/>
        <end position="199"/>
    </location>
</feature>
<accession>A0A7R9QF21</accession>
<dbReference type="Gene3D" id="2.30.30.1190">
    <property type="match status" value="1"/>
</dbReference>
<keyword evidence="4" id="KW-0678">Repressor</keyword>
<evidence type="ECO:0000256" key="11">
    <source>
        <dbReference type="ARBA" id="ARBA00023242"/>
    </source>
</evidence>
<dbReference type="EMBL" id="CAJPVJ010001293">
    <property type="protein sequence ID" value="CAG2164477.1"/>
    <property type="molecule type" value="Genomic_DNA"/>
</dbReference>
<feature type="domain" description="G-patch" evidence="16">
    <location>
        <begin position="313"/>
        <end position="359"/>
    </location>
</feature>
<dbReference type="SMART" id="SM00443">
    <property type="entry name" value="G_patch"/>
    <property type="match status" value="1"/>
</dbReference>
<evidence type="ECO:0000256" key="6">
    <source>
        <dbReference type="ARBA" id="ARBA00022771"/>
    </source>
</evidence>
<feature type="coiled-coil region" evidence="13">
    <location>
        <begin position="26"/>
        <end position="53"/>
    </location>
</feature>